<reference evidence="1 2" key="1">
    <citation type="journal article" date="2019" name="Sci. Rep.">
        <title>Comparative genomics of chytrid fungi reveal insights into the obligate biotrophic and pathogenic lifestyle of Synchytrium endobioticum.</title>
        <authorList>
            <person name="van de Vossenberg B.T.L.H."/>
            <person name="Warris S."/>
            <person name="Nguyen H.D.T."/>
            <person name="van Gent-Pelzer M.P.E."/>
            <person name="Joly D.L."/>
            <person name="van de Geest H.C."/>
            <person name="Bonants P.J.M."/>
            <person name="Smith D.S."/>
            <person name="Levesque C.A."/>
            <person name="van der Lee T.A.J."/>
        </authorList>
    </citation>
    <scope>NUCLEOTIDE SEQUENCE [LARGE SCALE GENOMIC DNA]</scope>
    <source>
        <strain evidence="1 2">CBS 675.73</strain>
    </source>
</reference>
<dbReference type="OrthoDB" id="74910at2759"/>
<sequence length="293" mass="32320">MNTTTTGQPHLVHVISDANASLLTSGVWLVAVHADSWCPFSNELLSRWDGEVAATLQNNKSLHYHNNSAYRIATIDGAVNTRTAALLEVQAYPTVKLIQQGMVWTFRETQNMSTSKIVQFASEDWKEYAWFNKLPTTWSVWFKLQLDLFNTICGMLAALEAKMGTLSTSASVANLLSYTVLLMGVTLGSKFHLLSSNAARSPHLLPPACAIFPAFIIPNSHCQDSSRSSKSNMQLYVRQVQSGSSSIFPSTATTATVPDINVLSESIKLFMTIWTPQNPVLDLTLRLKMSSDE</sequence>
<accession>A0A507FIE7</accession>
<comment type="caution">
    <text evidence="1">The sequence shown here is derived from an EMBL/GenBank/DDBJ whole genome shotgun (WGS) entry which is preliminary data.</text>
</comment>
<evidence type="ECO:0000313" key="1">
    <source>
        <dbReference type="EMBL" id="TPX74847.1"/>
    </source>
</evidence>
<dbReference type="Proteomes" id="UP000320333">
    <property type="component" value="Unassembled WGS sequence"/>
</dbReference>
<organism evidence="1 2">
    <name type="scientific">Chytriomyces confervae</name>
    <dbReference type="NCBI Taxonomy" id="246404"/>
    <lineage>
        <taxon>Eukaryota</taxon>
        <taxon>Fungi</taxon>
        <taxon>Fungi incertae sedis</taxon>
        <taxon>Chytridiomycota</taxon>
        <taxon>Chytridiomycota incertae sedis</taxon>
        <taxon>Chytridiomycetes</taxon>
        <taxon>Chytridiales</taxon>
        <taxon>Chytriomycetaceae</taxon>
        <taxon>Chytriomyces</taxon>
    </lineage>
</organism>
<proteinExistence type="predicted"/>
<dbReference type="Gene3D" id="3.40.30.10">
    <property type="entry name" value="Glutaredoxin"/>
    <property type="match status" value="1"/>
</dbReference>
<protein>
    <recommendedName>
        <fullName evidence="3">Thioredoxin-like fold domain-containing protein</fullName>
    </recommendedName>
</protein>
<keyword evidence="2" id="KW-1185">Reference proteome</keyword>
<gene>
    <name evidence="1" type="ORF">CcCBS67573_g03865</name>
</gene>
<evidence type="ECO:0008006" key="3">
    <source>
        <dbReference type="Google" id="ProtNLM"/>
    </source>
</evidence>
<dbReference type="CDD" id="cd02961">
    <property type="entry name" value="PDI_a_family"/>
    <property type="match status" value="1"/>
</dbReference>
<dbReference type="AlphaFoldDB" id="A0A507FIE7"/>
<evidence type="ECO:0000313" key="2">
    <source>
        <dbReference type="Proteomes" id="UP000320333"/>
    </source>
</evidence>
<dbReference type="InterPro" id="IPR036249">
    <property type="entry name" value="Thioredoxin-like_sf"/>
</dbReference>
<dbReference type="EMBL" id="QEAP01000105">
    <property type="protein sequence ID" value="TPX74847.1"/>
    <property type="molecule type" value="Genomic_DNA"/>
</dbReference>
<name>A0A507FIE7_9FUNG</name>
<dbReference type="SUPFAM" id="SSF52833">
    <property type="entry name" value="Thioredoxin-like"/>
    <property type="match status" value="1"/>
</dbReference>